<evidence type="ECO:0000313" key="2">
    <source>
        <dbReference type="EMBL" id="SVC86235.1"/>
    </source>
</evidence>
<dbReference type="EMBL" id="UINC01115309">
    <property type="protein sequence ID" value="SVC86235.1"/>
    <property type="molecule type" value="Genomic_DNA"/>
</dbReference>
<keyword evidence="1" id="KW-0472">Membrane</keyword>
<organism evidence="2">
    <name type="scientific">marine metagenome</name>
    <dbReference type="NCBI Taxonomy" id="408172"/>
    <lineage>
        <taxon>unclassified sequences</taxon>
        <taxon>metagenomes</taxon>
        <taxon>ecological metagenomes</taxon>
    </lineage>
</organism>
<accession>A0A382QMU6</accession>
<protein>
    <submittedName>
        <fullName evidence="2">Uncharacterized protein</fullName>
    </submittedName>
</protein>
<keyword evidence="1" id="KW-0812">Transmembrane</keyword>
<keyword evidence="1" id="KW-1133">Transmembrane helix</keyword>
<name>A0A382QMU6_9ZZZZ</name>
<evidence type="ECO:0000256" key="1">
    <source>
        <dbReference type="SAM" id="Phobius"/>
    </source>
</evidence>
<gene>
    <name evidence="2" type="ORF">METZ01_LOCUS339089</name>
</gene>
<reference evidence="2" key="1">
    <citation type="submission" date="2018-05" db="EMBL/GenBank/DDBJ databases">
        <authorList>
            <person name="Lanie J.A."/>
            <person name="Ng W.-L."/>
            <person name="Kazmierczak K.M."/>
            <person name="Andrzejewski T.M."/>
            <person name="Davidsen T.M."/>
            <person name="Wayne K.J."/>
            <person name="Tettelin H."/>
            <person name="Glass J.I."/>
            <person name="Rusch D."/>
            <person name="Podicherti R."/>
            <person name="Tsui H.-C.T."/>
            <person name="Winkler M.E."/>
        </authorList>
    </citation>
    <scope>NUCLEOTIDE SEQUENCE</scope>
</reference>
<proteinExistence type="predicted"/>
<dbReference type="AlphaFoldDB" id="A0A382QMU6"/>
<feature type="transmembrane region" description="Helical" evidence="1">
    <location>
        <begin position="7"/>
        <end position="28"/>
    </location>
</feature>
<sequence>MKKILQLLGIIALSLIILQLIFSLVFFFKVGNKLSDIADNIEDGDFKIEILDKYIDEYEDKEYSDRVNIQSNRILIIKDNDTIVNIKSEEN</sequence>